<reference evidence="3" key="1">
    <citation type="journal article" date="2016" name="Front. Microbiol.">
        <title>Complete Genome Sequence of Clostridium estertheticum DSM 8809, a Microbe Identified in Spoiled Vacuum Packed Beef.</title>
        <authorList>
            <person name="Yu Z."/>
            <person name="Gunn L."/>
            <person name="Brennan E."/>
            <person name="Reid R."/>
            <person name="Wall P.G."/>
            <person name="Gaora O.P."/>
            <person name="Hurley D."/>
            <person name="Bolton D."/>
            <person name="Fanning S."/>
        </authorList>
    </citation>
    <scope>NUCLEOTIDE SEQUENCE [LARGE SCALE GENOMIC DNA]</scope>
    <source>
        <strain evidence="3">DSM 8809</strain>
    </source>
</reference>
<gene>
    <name evidence="2" type="ORF">A7L45_16550</name>
</gene>
<accession>A0A1J0GL02</accession>
<dbReference type="RefSeq" id="WP_071613866.1">
    <property type="nucleotide sequence ID" value="NZ_CP015756.1"/>
</dbReference>
<dbReference type="PIRSF" id="PIRSF010386">
    <property type="entry name" value="RocB"/>
    <property type="match status" value="1"/>
</dbReference>
<dbReference type="Pfam" id="PF01546">
    <property type="entry name" value="Peptidase_M20"/>
    <property type="match status" value="1"/>
</dbReference>
<evidence type="ECO:0000313" key="2">
    <source>
        <dbReference type="EMBL" id="APC41574.1"/>
    </source>
</evidence>
<name>A0A1J0GL02_9CLOT</name>
<dbReference type="SUPFAM" id="SSF53187">
    <property type="entry name" value="Zn-dependent exopeptidases"/>
    <property type="match status" value="1"/>
</dbReference>
<dbReference type="EMBL" id="CP015756">
    <property type="protein sequence ID" value="APC41574.1"/>
    <property type="molecule type" value="Genomic_DNA"/>
</dbReference>
<protein>
    <recommendedName>
        <fullName evidence="4">M20/M25/M40 family metallo-hydrolase</fullName>
    </recommendedName>
</protein>
<proteinExistence type="predicted"/>
<evidence type="ECO:0008006" key="4">
    <source>
        <dbReference type="Google" id="ProtNLM"/>
    </source>
</evidence>
<dbReference type="InterPro" id="IPR002933">
    <property type="entry name" value="Peptidase_M20"/>
</dbReference>
<dbReference type="PANTHER" id="PTHR42994">
    <property type="entry name" value="PEPTIDASE T"/>
    <property type="match status" value="1"/>
</dbReference>
<evidence type="ECO:0000256" key="1">
    <source>
        <dbReference type="ARBA" id="ARBA00001947"/>
    </source>
</evidence>
<dbReference type="Gene3D" id="3.40.630.10">
    <property type="entry name" value="Zn peptidases"/>
    <property type="match status" value="1"/>
</dbReference>
<comment type="cofactor">
    <cofactor evidence="1">
        <name>Zn(2+)</name>
        <dbReference type="ChEBI" id="CHEBI:29105"/>
    </cofactor>
</comment>
<dbReference type="PANTHER" id="PTHR42994:SF2">
    <property type="entry name" value="PEPTIDASE"/>
    <property type="match status" value="1"/>
</dbReference>
<dbReference type="AlphaFoldDB" id="A0A1J0GL02"/>
<dbReference type="STRING" id="1552.A7L45_16550"/>
<dbReference type="GO" id="GO:0016787">
    <property type="term" value="F:hydrolase activity"/>
    <property type="evidence" value="ECO:0007669"/>
    <property type="project" value="InterPro"/>
</dbReference>
<sequence>MISALMEDSEKKIKDTLEELVSIQSDTGTSLEKDVEKYLYDWLQKLDYFKSNTNNSGSYPLKNDSLERAVVWGLVKGVGRKTVILLNHHDVVDAYDYQTLKTYAYQPALLREMLKNVELAKDVEEDLISGEWIFARGAADMKAGIAIQLSIIEEFSKKQNFNGNILFISVADEESLSLGMRSSAELLKKIKNKFDLEYTILIDSEPHQKTENNEGVFYTGSVGKLMPVVYVRGKKTHIGDIFQGFNPLLLLSQIASETELNSDFSDVVENEVSPPPSWNYFRDGKKCYDASIPDSAGGYFSVLTLKRTPKVILEQLLEISKQTFENVICKMNKSYSNYLNKKNENEHKLPWKTNVKTFSQIYNDAIEQSGEKFLLDYNLTIDKLKVDIKNNIIGMPESNMALIGKTLEYITDKTPMVVIAFSPPYYPHISINDFKELDNNVSDIGNAVVRIAREVCYETYSKRNYFMGISDMSYSALNESENVIPHIEFNMPLWNNMYDIPFETIKQLNIPSINIGPYGKDLHKFTERVFTLDVIRQTPRLINGVIEYVLKNN</sequence>
<dbReference type="Proteomes" id="UP000182569">
    <property type="component" value="Chromosome"/>
</dbReference>
<dbReference type="KEGG" id="ceu:A7L45_16550"/>
<dbReference type="InterPro" id="IPR012166">
    <property type="entry name" value="Uncharacterised_RocB"/>
</dbReference>
<evidence type="ECO:0000313" key="3">
    <source>
        <dbReference type="Proteomes" id="UP000182569"/>
    </source>
</evidence>
<dbReference type="OrthoDB" id="9815360at2"/>
<keyword evidence="3" id="KW-1185">Reference proteome</keyword>
<organism evidence="2 3">
    <name type="scientific">Clostridium estertheticum subsp. estertheticum</name>
    <dbReference type="NCBI Taxonomy" id="1552"/>
    <lineage>
        <taxon>Bacteria</taxon>
        <taxon>Bacillati</taxon>
        <taxon>Bacillota</taxon>
        <taxon>Clostridia</taxon>
        <taxon>Eubacteriales</taxon>
        <taxon>Clostridiaceae</taxon>
        <taxon>Clostridium</taxon>
    </lineage>
</organism>